<comment type="caution">
    <text evidence="7">The sequence shown here is derived from an EMBL/GenBank/DDBJ whole genome shotgun (WGS) entry which is preliminary data.</text>
</comment>
<dbReference type="Pfam" id="PF04932">
    <property type="entry name" value="Wzy_C"/>
    <property type="match status" value="1"/>
</dbReference>
<evidence type="ECO:0000256" key="5">
    <source>
        <dbReference type="SAM" id="Phobius"/>
    </source>
</evidence>
<feature type="transmembrane region" description="Helical" evidence="5">
    <location>
        <begin position="223"/>
        <end position="240"/>
    </location>
</feature>
<keyword evidence="2 5" id="KW-0812">Transmembrane</keyword>
<dbReference type="PANTHER" id="PTHR37422">
    <property type="entry name" value="TEICHURONIC ACID BIOSYNTHESIS PROTEIN TUAE"/>
    <property type="match status" value="1"/>
</dbReference>
<comment type="subcellular location">
    <subcellularLocation>
        <location evidence="1">Membrane</location>
        <topology evidence="1">Multi-pass membrane protein</topology>
    </subcellularLocation>
</comment>
<evidence type="ECO:0000256" key="2">
    <source>
        <dbReference type="ARBA" id="ARBA00022692"/>
    </source>
</evidence>
<evidence type="ECO:0000313" key="8">
    <source>
        <dbReference type="Proteomes" id="UP000094808"/>
    </source>
</evidence>
<evidence type="ECO:0000256" key="3">
    <source>
        <dbReference type="ARBA" id="ARBA00022989"/>
    </source>
</evidence>
<keyword evidence="3 5" id="KW-1133">Transmembrane helix</keyword>
<dbReference type="PANTHER" id="PTHR37422:SF17">
    <property type="entry name" value="O-ANTIGEN LIGASE"/>
    <property type="match status" value="1"/>
</dbReference>
<protein>
    <submittedName>
        <fullName evidence="7">Ligase</fullName>
    </submittedName>
</protein>
<dbReference type="InterPro" id="IPR051533">
    <property type="entry name" value="WaaL-like"/>
</dbReference>
<dbReference type="Proteomes" id="UP000094808">
    <property type="component" value="Unassembled WGS sequence"/>
</dbReference>
<accession>A0A853R3H4</accession>
<keyword evidence="4 5" id="KW-0472">Membrane</keyword>
<feature type="transmembrane region" description="Helical" evidence="5">
    <location>
        <begin position="150"/>
        <end position="170"/>
    </location>
</feature>
<evidence type="ECO:0000256" key="4">
    <source>
        <dbReference type="ARBA" id="ARBA00023136"/>
    </source>
</evidence>
<feature type="transmembrane region" description="Helical" evidence="5">
    <location>
        <begin position="362"/>
        <end position="382"/>
    </location>
</feature>
<keyword evidence="7" id="KW-0436">Ligase</keyword>
<keyword evidence="8" id="KW-1185">Reference proteome</keyword>
<dbReference type="GO" id="GO:0016874">
    <property type="term" value="F:ligase activity"/>
    <property type="evidence" value="ECO:0007669"/>
    <property type="project" value="UniProtKB-KW"/>
</dbReference>
<feature type="transmembrane region" description="Helical" evidence="5">
    <location>
        <begin position="117"/>
        <end position="144"/>
    </location>
</feature>
<feature type="transmembrane region" description="Helical" evidence="5">
    <location>
        <begin position="177"/>
        <end position="194"/>
    </location>
</feature>
<gene>
    <name evidence="7" type="ORF">A1QS_07085</name>
</gene>
<organism evidence="7 8">
    <name type="scientific">Vibrio ordalii FS-238</name>
    <dbReference type="NCBI Taxonomy" id="617133"/>
    <lineage>
        <taxon>Bacteria</taxon>
        <taxon>Pseudomonadati</taxon>
        <taxon>Pseudomonadota</taxon>
        <taxon>Gammaproteobacteria</taxon>
        <taxon>Vibrionales</taxon>
        <taxon>Vibrionaceae</taxon>
        <taxon>Vibrio</taxon>
    </lineage>
</organism>
<reference evidence="7 8" key="1">
    <citation type="journal article" date="2012" name="Science">
        <title>Ecological populations of bacteria act as socially cohesive units of antibiotic production and resistance.</title>
        <authorList>
            <person name="Cordero O.X."/>
            <person name="Wildschutte H."/>
            <person name="Kirkup B."/>
            <person name="Proehl S."/>
            <person name="Ngo L."/>
            <person name="Hussain F."/>
            <person name="Le Roux F."/>
            <person name="Mincer T."/>
            <person name="Polz M.F."/>
        </authorList>
    </citation>
    <scope>NUCLEOTIDE SEQUENCE [LARGE SCALE GENOMIC DNA]</scope>
    <source>
        <strain evidence="7 8">FS-238</strain>
    </source>
</reference>
<feature type="domain" description="O-antigen ligase-related" evidence="6">
    <location>
        <begin position="183"/>
        <end position="342"/>
    </location>
</feature>
<dbReference type="AlphaFoldDB" id="A0A853R3H4"/>
<proteinExistence type="predicted"/>
<dbReference type="InterPro" id="IPR007016">
    <property type="entry name" value="O-antigen_ligase-rel_domated"/>
</dbReference>
<feature type="transmembrane region" description="Helical" evidence="5">
    <location>
        <begin position="86"/>
        <end position="105"/>
    </location>
</feature>
<sequence>MESRMNKLLNVNNFALSSLFLVPALLLSTNNFSVVIVAFIVLFSIHDLVKNKTHCDFNKYDLLITCCLGSYFFANLPITIVDGSTFRYFQGGSRLLLCIPVYLMFRKAFILRSAQAYEWLSIGVIVGSFGALVIALYQFIILHMPRVDGFLFSINFGYLACSLAFLSLCLSIKNPKYRVLLFLAFISSIISTVLTLTRGAIFAIPLLLILCALLNWKRLNLKLTSTFIVGFIALSLGTYWNSDSVKQRIDYTAYEVSHIISGDVEAATSTGTRFYLWKAATEAFKQSPFIGLPYNERETLNKQLYAEGKVNEYTRNLTRGHAHSQYFEMLASNGILGIIAIIMMLVVPFAVFTQHYRKTDSLWGYTGTVFVAGFMLFCLTEAPLQANLISAFYGFMLATFFALIRIEKYNAVQQPN</sequence>
<evidence type="ECO:0000313" key="7">
    <source>
        <dbReference type="EMBL" id="OEE34047.1"/>
    </source>
</evidence>
<evidence type="ECO:0000259" key="6">
    <source>
        <dbReference type="Pfam" id="PF04932"/>
    </source>
</evidence>
<name>A0A853R3H4_9VIBR</name>
<dbReference type="EMBL" id="AJYS02000230">
    <property type="protein sequence ID" value="OEE34047.1"/>
    <property type="molecule type" value="Genomic_DNA"/>
</dbReference>
<feature type="transmembrane region" description="Helical" evidence="5">
    <location>
        <begin position="388"/>
        <end position="406"/>
    </location>
</feature>
<dbReference type="RefSeq" id="WP_017045908.1">
    <property type="nucleotide sequence ID" value="NZ_AJYS02000230.1"/>
</dbReference>
<evidence type="ECO:0000256" key="1">
    <source>
        <dbReference type="ARBA" id="ARBA00004141"/>
    </source>
</evidence>
<feature type="transmembrane region" description="Helical" evidence="5">
    <location>
        <begin position="61"/>
        <end position="80"/>
    </location>
</feature>
<dbReference type="GO" id="GO:0016020">
    <property type="term" value="C:membrane"/>
    <property type="evidence" value="ECO:0007669"/>
    <property type="project" value="UniProtKB-SubCell"/>
</dbReference>
<feature type="transmembrane region" description="Helical" evidence="5">
    <location>
        <begin position="330"/>
        <end position="350"/>
    </location>
</feature>